<dbReference type="InterPro" id="IPR014718">
    <property type="entry name" value="GH-type_carb-bd"/>
</dbReference>
<evidence type="ECO:0000313" key="1">
    <source>
        <dbReference type="EMBL" id="AKX34467.1"/>
    </source>
</evidence>
<keyword evidence="2" id="KW-1185">Reference proteome</keyword>
<accession>A0A0K1W2Z8</accession>
<dbReference type="GO" id="GO:0005975">
    <property type="term" value="P:carbohydrate metabolic process"/>
    <property type="evidence" value="ECO:0007669"/>
    <property type="project" value="InterPro"/>
</dbReference>
<dbReference type="EMBL" id="CP012357">
    <property type="protein sequence ID" value="AKX34467.1"/>
    <property type="molecule type" value="Genomic_DNA"/>
</dbReference>
<dbReference type="STRING" id="216942.SLITO_v1c08520"/>
<dbReference type="RefSeq" id="WP_075058556.1">
    <property type="nucleotide sequence ID" value="NZ_CP012357.1"/>
</dbReference>
<dbReference type="SUPFAM" id="SSF74650">
    <property type="entry name" value="Galactose mutarotase-like"/>
    <property type="match status" value="1"/>
</dbReference>
<dbReference type="OrthoDB" id="9795355at2"/>
<name>A0A0K1W2Z8_9MOLU</name>
<dbReference type="GO" id="GO:0030246">
    <property type="term" value="F:carbohydrate binding"/>
    <property type="evidence" value="ECO:0007669"/>
    <property type="project" value="InterPro"/>
</dbReference>
<evidence type="ECO:0000313" key="2">
    <source>
        <dbReference type="Proteomes" id="UP000067476"/>
    </source>
</evidence>
<dbReference type="Gene3D" id="2.70.98.10">
    <property type="match status" value="1"/>
</dbReference>
<dbReference type="Proteomes" id="UP000067476">
    <property type="component" value="Chromosome"/>
</dbReference>
<dbReference type="InterPro" id="IPR008183">
    <property type="entry name" value="Aldose_1/G6P_1-epimerase"/>
</dbReference>
<sequence length="276" mass="32456">MKTLKSKNIKLSYSINPFEIQSIIYEGNEILYKKDGDWKKTWPIMFPVCGNLKANVTHLGKELDIKRHGFFHEILNWNVVEEKENSVFLESINTNKDNNLYPFKYKIQIKIFVKNKKINAKIKVINMDDEVIYYSFGHHPAFQFKKGDKLTLNKEDSFIGEFPNGLMPENYKPLKIKSFNYGEIDFSNSKSYLSFCNSKSLIIENKNVKYKIIYPNYSAFLLWAINEKAEYVCVEPWCGTPDYNGQQTTEIKDKKFILSLNKNKSKTHDFKINFIK</sequence>
<dbReference type="AlphaFoldDB" id="A0A0K1W2Z8"/>
<dbReference type="InterPro" id="IPR011013">
    <property type="entry name" value="Gal_mutarotase_sf_dom"/>
</dbReference>
<proteinExistence type="predicted"/>
<dbReference type="Pfam" id="PF01263">
    <property type="entry name" value="Aldose_epim"/>
    <property type="match status" value="1"/>
</dbReference>
<reference evidence="1 2" key="1">
    <citation type="journal article" date="2015" name="Genome Announc.">
        <title>Complete Genome Sequence of Spiroplasma litorale TN-1T (DSM 21781), a Bacterium Isolated from a Green-Eyed Horsefly (Tabanus nigrovittatus).</title>
        <authorList>
            <person name="Lo W.S."/>
            <person name="Lai Y.C."/>
            <person name="Lien Y.W."/>
            <person name="Wang T.H."/>
            <person name="Kuo C.H."/>
        </authorList>
    </citation>
    <scope>NUCLEOTIDE SEQUENCE [LARGE SCALE GENOMIC DNA]</scope>
    <source>
        <strain evidence="1 2">TN-1</strain>
    </source>
</reference>
<gene>
    <name evidence="1" type="primary">galM</name>
    <name evidence="1" type="ORF">SLITO_v1c08520</name>
</gene>
<dbReference type="KEGG" id="sll:SLITO_v1c08520"/>
<dbReference type="PATRIC" id="fig|216942.3.peg.867"/>
<dbReference type="GO" id="GO:0016853">
    <property type="term" value="F:isomerase activity"/>
    <property type="evidence" value="ECO:0007669"/>
    <property type="project" value="InterPro"/>
</dbReference>
<protein>
    <submittedName>
        <fullName evidence="1">Aldose 1-epimerase</fullName>
    </submittedName>
</protein>
<organism evidence="1 2">
    <name type="scientific">Spiroplasma litorale</name>
    <dbReference type="NCBI Taxonomy" id="216942"/>
    <lineage>
        <taxon>Bacteria</taxon>
        <taxon>Bacillati</taxon>
        <taxon>Mycoplasmatota</taxon>
        <taxon>Mollicutes</taxon>
        <taxon>Entomoplasmatales</taxon>
        <taxon>Spiroplasmataceae</taxon>
        <taxon>Spiroplasma</taxon>
    </lineage>
</organism>